<accession>A0AAV9ZHV4</accession>
<reference evidence="4 5" key="1">
    <citation type="journal article" date="2024" name="J Genomics">
        <title>Draft genome sequencing and assembly of Favolaschia claudopus CIRM-BRFM 2984 isolated from oak limbs.</title>
        <authorList>
            <person name="Navarro D."/>
            <person name="Drula E."/>
            <person name="Chaduli D."/>
            <person name="Cazenave R."/>
            <person name="Ahrendt S."/>
            <person name="Wang J."/>
            <person name="Lipzen A."/>
            <person name="Daum C."/>
            <person name="Barry K."/>
            <person name="Grigoriev I.V."/>
            <person name="Favel A."/>
            <person name="Rosso M.N."/>
            <person name="Martin F."/>
        </authorList>
    </citation>
    <scope>NUCLEOTIDE SEQUENCE [LARGE SCALE GENOMIC DNA]</scope>
    <source>
        <strain evidence="4 5">CIRM-BRFM 2984</strain>
    </source>
</reference>
<gene>
    <name evidence="4" type="ORF">R3P38DRAFT_3234036</name>
</gene>
<dbReference type="EMBL" id="JAWWNJ010000149">
    <property type="protein sequence ID" value="KAK6981607.1"/>
    <property type="molecule type" value="Genomic_DNA"/>
</dbReference>
<name>A0AAV9ZHV4_9AGAR</name>
<evidence type="ECO:0000313" key="5">
    <source>
        <dbReference type="Proteomes" id="UP001362999"/>
    </source>
</evidence>
<dbReference type="AlphaFoldDB" id="A0AAV9ZHV4"/>
<dbReference type="Proteomes" id="UP001362999">
    <property type="component" value="Unassembled WGS sequence"/>
</dbReference>
<sequence length="249" mass="26878">MHMCAIRSLVLLVSSLVFHHAQCADSHPLENNSKNNLNGGGTSRGFREMLNHTTYRGLDMSIFHRASGCTNQIENINGNALGGANDTLCVYSFPHQFLLSGNEECPLSIIEGRTVQGLEERRPLSEGAIAGIAVAVAVPWLLLAAGVTFLCRRRRRGELPKPEKTSNTISPFSLVDVASASDAGWKQRRARPAGIPQRFQSHVLRTGDSVGSGSLPVSRTARSTEDAGQRALEVISDSESIKSSPPEYA</sequence>
<feature type="region of interest" description="Disordered" evidence="1">
    <location>
        <begin position="202"/>
        <end position="249"/>
    </location>
</feature>
<evidence type="ECO:0000256" key="2">
    <source>
        <dbReference type="SAM" id="Phobius"/>
    </source>
</evidence>
<feature type="chain" id="PRO_5043877852" evidence="3">
    <location>
        <begin position="24"/>
        <end position="249"/>
    </location>
</feature>
<evidence type="ECO:0000256" key="1">
    <source>
        <dbReference type="SAM" id="MobiDB-lite"/>
    </source>
</evidence>
<organism evidence="4 5">
    <name type="scientific">Favolaschia claudopus</name>
    <dbReference type="NCBI Taxonomy" id="2862362"/>
    <lineage>
        <taxon>Eukaryota</taxon>
        <taxon>Fungi</taxon>
        <taxon>Dikarya</taxon>
        <taxon>Basidiomycota</taxon>
        <taxon>Agaricomycotina</taxon>
        <taxon>Agaricomycetes</taxon>
        <taxon>Agaricomycetidae</taxon>
        <taxon>Agaricales</taxon>
        <taxon>Marasmiineae</taxon>
        <taxon>Mycenaceae</taxon>
        <taxon>Favolaschia</taxon>
    </lineage>
</organism>
<proteinExistence type="predicted"/>
<feature type="compositionally biased region" description="Polar residues" evidence="1">
    <location>
        <begin position="209"/>
        <end position="221"/>
    </location>
</feature>
<keyword evidence="2" id="KW-0472">Membrane</keyword>
<feature type="signal peptide" evidence="3">
    <location>
        <begin position="1"/>
        <end position="23"/>
    </location>
</feature>
<evidence type="ECO:0000256" key="3">
    <source>
        <dbReference type="SAM" id="SignalP"/>
    </source>
</evidence>
<keyword evidence="3" id="KW-0732">Signal</keyword>
<keyword evidence="2" id="KW-1133">Transmembrane helix</keyword>
<keyword evidence="2" id="KW-0812">Transmembrane</keyword>
<feature type="transmembrane region" description="Helical" evidence="2">
    <location>
        <begin position="128"/>
        <end position="151"/>
    </location>
</feature>
<comment type="caution">
    <text evidence="4">The sequence shown here is derived from an EMBL/GenBank/DDBJ whole genome shotgun (WGS) entry which is preliminary data.</text>
</comment>
<protein>
    <submittedName>
        <fullName evidence="4">Uncharacterized protein</fullName>
    </submittedName>
</protein>
<evidence type="ECO:0000313" key="4">
    <source>
        <dbReference type="EMBL" id="KAK6981607.1"/>
    </source>
</evidence>
<keyword evidence="5" id="KW-1185">Reference proteome</keyword>